<sequence>MSVIIRRNWADGSSACACIDHKMAEKRKQLLKLGKENLKVLKKKKRNLRKQLAICRTRNNIKLLSKSKFRKQYLEMHPEEGLCTHMLPSSESQSSDDESAVNEDQGEGQMEYNSEISPEAERFINYLEEQNTSDYSEQSCTDNNQEGDLQNIIQEMEESNNSDNVTNNDPLLSSVSSSVFPQAFNDDGDESKRATDFLEQYLQTL</sequence>
<feature type="compositionally biased region" description="Polar residues" evidence="2">
    <location>
        <begin position="161"/>
        <end position="170"/>
    </location>
</feature>
<feature type="region of interest" description="Disordered" evidence="2">
    <location>
        <begin position="84"/>
        <end position="113"/>
    </location>
</feature>
<name>A0A7J7KAE7_BUGNE</name>
<evidence type="ECO:0000313" key="3">
    <source>
        <dbReference type="EMBL" id="KAF6035197.1"/>
    </source>
</evidence>
<feature type="coiled-coil region" evidence="1">
    <location>
        <begin position="31"/>
        <end position="58"/>
    </location>
</feature>
<gene>
    <name evidence="3" type="ORF">EB796_006499</name>
</gene>
<dbReference type="Proteomes" id="UP000593567">
    <property type="component" value="Unassembled WGS sequence"/>
</dbReference>
<protein>
    <submittedName>
        <fullName evidence="3">Uncharacterized protein</fullName>
    </submittedName>
</protein>
<evidence type="ECO:0000256" key="2">
    <source>
        <dbReference type="SAM" id="MobiDB-lite"/>
    </source>
</evidence>
<evidence type="ECO:0000313" key="4">
    <source>
        <dbReference type="Proteomes" id="UP000593567"/>
    </source>
</evidence>
<proteinExistence type="predicted"/>
<keyword evidence="1" id="KW-0175">Coiled coil</keyword>
<evidence type="ECO:0000256" key="1">
    <source>
        <dbReference type="SAM" id="Coils"/>
    </source>
</evidence>
<feature type="compositionally biased region" description="Acidic residues" evidence="2">
    <location>
        <begin position="94"/>
        <end position="106"/>
    </location>
</feature>
<comment type="caution">
    <text evidence="3">The sequence shown here is derived from an EMBL/GenBank/DDBJ whole genome shotgun (WGS) entry which is preliminary data.</text>
</comment>
<dbReference type="AlphaFoldDB" id="A0A7J7KAE7"/>
<keyword evidence="4" id="KW-1185">Reference proteome</keyword>
<accession>A0A7J7KAE7</accession>
<reference evidence="3" key="1">
    <citation type="submission" date="2020-06" db="EMBL/GenBank/DDBJ databases">
        <title>Draft genome of Bugula neritina, a colonial animal packing powerful symbionts and potential medicines.</title>
        <authorList>
            <person name="Rayko M."/>
        </authorList>
    </citation>
    <scope>NUCLEOTIDE SEQUENCE [LARGE SCALE GENOMIC DNA]</scope>
    <source>
        <strain evidence="3">Kwan_BN1</strain>
    </source>
</reference>
<feature type="region of interest" description="Disordered" evidence="2">
    <location>
        <begin position="159"/>
        <end position="191"/>
    </location>
</feature>
<organism evidence="3 4">
    <name type="scientific">Bugula neritina</name>
    <name type="common">Brown bryozoan</name>
    <name type="synonym">Sertularia neritina</name>
    <dbReference type="NCBI Taxonomy" id="10212"/>
    <lineage>
        <taxon>Eukaryota</taxon>
        <taxon>Metazoa</taxon>
        <taxon>Spiralia</taxon>
        <taxon>Lophotrochozoa</taxon>
        <taxon>Bryozoa</taxon>
        <taxon>Gymnolaemata</taxon>
        <taxon>Cheilostomatida</taxon>
        <taxon>Flustrina</taxon>
        <taxon>Buguloidea</taxon>
        <taxon>Bugulidae</taxon>
        <taxon>Bugula</taxon>
    </lineage>
</organism>
<dbReference type="EMBL" id="VXIV02000918">
    <property type="protein sequence ID" value="KAF6035197.1"/>
    <property type="molecule type" value="Genomic_DNA"/>
</dbReference>